<reference evidence="2 3" key="1">
    <citation type="submission" date="2023-07" db="EMBL/GenBank/DDBJ databases">
        <title>Sequencing the genomes of 1000 actinobacteria strains.</title>
        <authorList>
            <person name="Klenk H.-P."/>
        </authorList>
    </citation>
    <scope>NUCLEOTIDE SEQUENCE [LARGE SCALE GENOMIC DNA]</scope>
    <source>
        <strain evidence="2 3">DSM 44711</strain>
    </source>
</reference>
<organism evidence="2 3">
    <name type="scientific">Catenuloplanes niger</name>
    <dbReference type="NCBI Taxonomy" id="587534"/>
    <lineage>
        <taxon>Bacteria</taxon>
        <taxon>Bacillati</taxon>
        <taxon>Actinomycetota</taxon>
        <taxon>Actinomycetes</taxon>
        <taxon>Micromonosporales</taxon>
        <taxon>Micromonosporaceae</taxon>
        <taxon>Catenuloplanes</taxon>
    </lineage>
</organism>
<gene>
    <name evidence="2" type="ORF">J2S44_007928</name>
</gene>
<dbReference type="EMBL" id="JAVDYC010000001">
    <property type="protein sequence ID" value="MDR7327678.1"/>
    <property type="molecule type" value="Genomic_DNA"/>
</dbReference>
<name>A0AAE3ZX71_9ACTN</name>
<sequence length="174" mass="19704">MDRDSFWQIVDAARARSGDVEEVPAALVELLRGRPLAEVVAFREVQDELFERDAHRWDLWAAAYVINGGASRDGFEYFLGWLMAQGRTRWEATLADPDSLADVVDVDTDDLDCEEMLYVAPGAAADEEAFWAALPDRGEHLPPGPAGKRFDFEDETRMRRLLPRLTAVFYDQQP</sequence>
<accession>A0AAE3ZX71</accession>
<comment type="caution">
    <text evidence="2">The sequence shown here is derived from an EMBL/GenBank/DDBJ whole genome shotgun (WGS) entry which is preliminary data.</text>
</comment>
<dbReference type="Proteomes" id="UP001183629">
    <property type="component" value="Unassembled WGS sequence"/>
</dbReference>
<evidence type="ECO:0000313" key="3">
    <source>
        <dbReference type="Proteomes" id="UP001183629"/>
    </source>
</evidence>
<dbReference type="InterPro" id="IPR025334">
    <property type="entry name" value="DUF4240"/>
</dbReference>
<keyword evidence="3" id="KW-1185">Reference proteome</keyword>
<evidence type="ECO:0000259" key="1">
    <source>
        <dbReference type="Pfam" id="PF14024"/>
    </source>
</evidence>
<protein>
    <recommendedName>
        <fullName evidence="1">DUF4240 domain-containing protein</fullName>
    </recommendedName>
</protein>
<dbReference type="RefSeq" id="WP_310425283.1">
    <property type="nucleotide sequence ID" value="NZ_JAVDYC010000001.1"/>
</dbReference>
<evidence type="ECO:0000313" key="2">
    <source>
        <dbReference type="EMBL" id="MDR7327678.1"/>
    </source>
</evidence>
<dbReference type="AlphaFoldDB" id="A0AAE3ZX71"/>
<feature type="domain" description="DUF4240" evidence="1">
    <location>
        <begin position="1"/>
        <end position="121"/>
    </location>
</feature>
<proteinExistence type="predicted"/>
<dbReference type="Pfam" id="PF14024">
    <property type="entry name" value="DUF4240"/>
    <property type="match status" value="1"/>
</dbReference>